<sequence>MRPILVRFTTPEGKNVVLGNRSLLRGQRIWADNDLTPLQMETKKRELLKVKEARDAGWIAFLRDDQAVIAGNLESWRRYDILAFVETWDSREDLEVKIEGFSCLIALWNAKKYKKGRGFGGISIWFREGLSLKLQVEYTDKLKQFVCVGVSEGNSKSFLFSSYFAPAGAPLYSRLAGDSNPYSALSRIVLRFREIGKIWLFGDFNARTGNLQDERLEELDGTGRVQSTVNPWPRDSLDSGRNLFTDHFLQFTAVCGLTIINGTPKFPNSGGFTYSSEHGASVVDYCLSSEMARDSVRDCLVGSLLPESDHAPLSCILSDIYFVVKAGRRKGATRKLLLDKSLQDDYALNLSRVLDGRMVSAEDLPDTLIRTARTVFHKEGVGRQPWFDEGCFNARREALEKPLEVRQAAYRSYRHFIRAKKRRFVRDTQKNAKSFGG</sequence>
<evidence type="ECO:0008006" key="3">
    <source>
        <dbReference type="Google" id="ProtNLM"/>
    </source>
</evidence>
<comment type="caution">
    <text evidence="1">The sequence shown here is derived from an EMBL/GenBank/DDBJ whole genome shotgun (WGS) entry which is preliminary data.</text>
</comment>
<dbReference type="Proteomes" id="UP001633002">
    <property type="component" value="Unassembled WGS sequence"/>
</dbReference>
<name>A0ABD3HQ86_9MARC</name>
<protein>
    <recommendedName>
        <fullName evidence="3">Endonuclease/exonuclease/phosphatase domain-containing protein</fullName>
    </recommendedName>
</protein>
<reference evidence="1 2" key="1">
    <citation type="submission" date="2024-09" db="EMBL/GenBank/DDBJ databases">
        <title>Chromosome-scale assembly of Riccia sorocarpa.</title>
        <authorList>
            <person name="Paukszto L."/>
        </authorList>
    </citation>
    <scope>NUCLEOTIDE SEQUENCE [LARGE SCALE GENOMIC DNA]</scope>
    <source>
        <strain evidence="1">LP-2024</strain>
        <tissue evidence="1">Aerial parts of the thallus</tissue>
    </source>
</reference>
<dbReference type="InterPro" id="IPR036691">
    <property type="entry name" value="Endo/exonu/phosph_ase_sf"/>
</dbReference>
<gene>
    <name evidence="1" type="ORF">R1sor_007358</name>
</gene>
<keyword evidence="2" id="KW-1185">Reference proteome</keyword>
<evidence type="ECO:0000313" key="2">
    <source>
        <dbReference type="Proteomes" id="UP001633002"/>
    </source>
</evidence>
<organism evidence="1 2">
    <name type="scientific">Riccia sorocarpa</name>
    <dbReference type="NCBI Taxonomy" id="122646"/>
    <lineage>
        <taxon>Eukaryota</taxon>
        <taxon>Viridiplantae</taxon>
        <taxon>Streptophyta</taxon>
        <taxon>Embryophyta</taxon>
        <taxon>Marchantiophyta</taxon>
        <taxon>Marchantiopsida</taxon>
        <taxon>Marchantiidae</taxon>
        <taxon>Marchantiales</taxon>
        <taxon>Ricciaceae</taxon>
        <taxon>Riccia</taxon>
    </lineage>
</organism>
<accession>A0ABD3HQ86</accession>
<dbReference type="AlphaFoldDB" id="A0ABD3HQ86"/>
<proteinExistence type="predicted"/>
<evidence type="ECO:0000313" key="1">
    <source>
        <dbReference type="EMBL" id="KAL3693707.1"/>
    </source>
</evidence>
<dbReference type="EMBL" id="JBJQOH010000003">
    <property type="protein sequence ID" value="KAL3693707.1"/>
    <property type="molecule type" value="Genomic_DNA"/>
</dbReference>
<dbReference type="SUPFAM" id="SSF56219">
    <property type="entry name" value="DNase I-like"/>
    <property type="match status" value="1"/>
</dbReference>
<dbReference type="Gene3D" id="3.60.10.10">
    <property type="entry name" value="Endonuclease/exonuclease/phosphatase"/>
    <property type="match status" value="1"/>
</dbReference>